<sequence length="74" mass="8833">MSLVMSFRCVICMLFYNDKTIHASRNQAASHIYYDHDYHDKLRTGRIVGIIKEHEKRSAWWLSENLAELSFKQE</sequence>
<reference evidence="1 2" key="2">
    <citation type="journal article" date="2016" name="ISME J.">
        <title>Physiological and genomic characterization of two novel marine thaumarchaeal strains indicates niche differentiation.</title>
        <authorList>
            <person name="Bayer B."/>
            <person name="Vojvoda J."/>
            <person name="Offre P."/>
            <person name="Alves R.J."/>
            <person name="Elisabeth N.H."/>
            <person name="Garcia J.A."/>
            <person name="Volland J.M."/>
            <person name="Srivastava A."/>
            <person name="Schleper C."/>
            <person name="Herndl G.J."/>
        </authorList>
    </citation>
    <scope>NUCLEOTIDE SEQUENCE [LARGE SCALE GENOMIC DNA]</scope>
    <source>
        <strain evidence="1 2">D3C</strain>
    </source>
</reference>
<reference evidence="2" key="1">
    <citation type="submission" date="2015-02" db="EMBL/GenBank/DDBJ databases">
        <title>Characterization of two novel Thaumarchaeota isolated from the Northern Adriatic Sea.</title>
        <authorList>
            <person name="Bayer B."/>
            <person name="Vojvoda J."/>
            <person name="Offre P."/>
            <person name="Srivastava A."/>
            <person name="Elisabeth N."/>
            <person name="Garcia J.A.L."/>
            <person name="Schleper C."/>
            <person name="Herndl G.J."/>
        </authorList>
    </citation>
    <scope>NUCLEOTIDE SEQUENCE [LARGE SCALE GENOMIC DNA]</scope>
    <source>
        <strain evidence="2">D3C</strain>
    </source>
</reference>
<dbReference type="HOGENOM" id="CLU_2678688_0_0_2"/>
<accession>A0A0C5BU52</accession>
<dbReference type="STRING" id="1582439.NPIRD3C_0500"/>
<gene>
    <name evidence="1" type="ORF">NPIRD3C_0500</name>
</gene>
<dbReference type="Proteomes" id="UP000032027">
    <property type="component" value="Chromosome"/>
</dbReference>
<evidence type="ECO:0000313" key="2">
    <source>
        <dbReference type="Proteomes" id="UP000032027"/>
    </source>
</evidence>
<keyword evidence="2" id="KW-1185">Reference proteome</keyword>
<dbReference type="PATRIC" id="fig|1582439.9.peg.503"/>
<dbReference type="KEGG" id="nid:NPIRD3C_0500"/>
<evidence type="ECO:0000313" key="1">
    <source>
        <dbReference type="EMBL" id="AJM91714.1"/>
    </source>
</evidence>
<proteinExistence type="predicted"/>
<dbReference type="EMBL" id="CP010868">
    <property type="protein sequence ID" value="AJM91714.1"/>
    <property type="molecule type" value="Genomic_DNA"/>
</dbReference>
<reference evidence="1 2" key="3">
    <citation type="journal article" date="2019" name="Int. J. Syst. Evol. Microbiol.">
        <title>Nitrosopumilus adriaticus sp. nov. and Nitrosopumilus piranensis sp. nov., two ammonia-oxidizing archaea from the Adriatic Sea and members of the class Nitrososphaeria.</title>
        <authorList>
            <person name="Bayer B."/>
            <person name="Vojvoda J."/>
            <person name="Reinthaler T."/>
            <person name="Reyes C."/>
            <person name="Pinto M."/>
            <person name="Herndl G.J."/>
        </authorList>
    </citation>
    <scope>NUCLEOTIDE SEQUENCE [LARGE SCALE GENOMIC DNA]</scope>
    <source>
        <strain evidence="1 2">D3C</strain>
    </source>
</reference>
<name>A0A0C5BU52_9ARCH</name>
<protein>
    <submittedName>
        <fullName evidence="1">Uncharacterized protein</fullName>
    </submittedName>
</protein>
<organism evidence="1 2">
    <name type="scientific">Nitrosopumilus piranensis</name>
    <dbReference type="NCBI Taxonomy" id="1582439"/>
    <lineage>
        <taxon>Archaea</taxon>
        <taxon>Nitrososphaerota</taxon>
        <taxon>Nitrososphaeria</taxon>
        <taxon>Nitrosopumilales</taxon>
        <taxon>Nitrosopumilaceae</taxon>
        <taxon>Nitrosopumilus</taxon>
    </lineage>
</organism>
<dbReference type="AlphaFoldDB" id="A0A0C5BU52"/>